<dbReference type="InterPro" id="IPR005119">
    <property type="entry name" value="LysR_subst-bd"/>
</dbReference>
<dbReference type="InterPro" id="IPR036390">
    <property type="entry name" value="WH_DNA-bd_sf"/>
</dbReference>
<reference evidence="6 7" key="1">
    <citation type="submission" date="2020-07" db="EMBL/GenBank/DDBJ databases">
        <title>Draft genome and description of Aeromicrobium phoceense strain Marseille-Q0843 isolated from healthy skin swab.</title>
        <authorList>
            <person name="Boxberger M."/>
            <person name="La Scola B."/>
        </authorList>
    </citation>
    <scope>NUCLEOTIDE SEQUENCE [LARGE SCALE GENOMIC DNA]</scope>
    <source>
        <strain evidence="6 7">Marseille-Q0843</strain>
    </source>
</reference>
<dbReference type="InterPro" id="IPR036388">
    <property type="entry name" value="WH-like_DNA-bd_sf"/>
</dbReference>
<dbReference type="Gene3D" id="3.40.190.10">
    <property type="entry name" value="Periplasmic binding protein-like II"/>
    <property type="match status" value="2"/>
</dbReference>
<comment type="similarity">
    <text evidence="1">Belongs to the LysR transcriptional regulatory family.</text>
</comment>
<dbReference type="PANTHER" id="PTHR30126">
    <property type="entry name" value="HTH-TYPE TRANSCRIPTIONAL REGULATOR"/>
    <property type="match status" value="1"/>
</dbReference>
<dbReference type="GO" id="GO:0003700">
    <property type="term" value="F:DNA-binding transcription factor activity"/>
    <property type="evidence" value="ECO:0007669"/>
    <property type="project" value="InterPro"/>
</dbReference>
<dbReference type="EMBL" id="JACEOG010000002">
    <property type="protein sequence ID" value="MBA4609574.1"/>
    <property type="molecule type" value="Genomic_DNA"/>
</dbReference>
<evidence type="ECO:0000259" key="5">
    <source>
        <dbReference type="PROSITE" id="PS50931"/>
    </source>
</evidence>
<keyword evidence="4" id="KW-0804">Transcription</keyword>
<gene>
    <name evidence="6" type="ORF">H1W00_13895</name>
</gene>
<name>A0A838XRB6_9ACTN</name>
<keyword evidence="3" id="KW-0238">DNA-binding</keyword>
<dbReference type="GO" id="GO:0000976">
    <property type="term" value="F:transcription cis-regulatory region binding"/>
    <property type="evidence" value="ECO:0007669"/>
    <property type="project" value="TreeGrafter"/>
</dbReference>
<keyword evidence="7" id="KW-1185">Reference proteome</keyword>
<dbReference type="Pfam" id="PF00126">
    <property type="entry name" value="HTH_1"/>
    <property type="match status" value="1"/>
</dbReference>
<accession>A0A838XRB6</accession>
<dbReference type="SUPFAM" id="SSF53850">
    <property type="entry name" value="Periplasmic binding protein-like II"/>
    <property type="match status" value="1"/>
</dbReference>
<evidence type="ECO:0000256" key="1">
    <source>
        <dbReference type="ARBA" id="ARBA00009437"/>
    </source>
</evidence>
<evidence type="ECO:0000256" key="2">
    <source>
        <dbReference type="ARBA" id="ARBA00023015"/>
    </source>
</evidence>
<sequence length="300" mass="33000">MTPDVDMETLRLLADLAELNSLSAAAQARGISQPAASARLRAFEARWRVTVADRSPRGTALTTDGLAIVSWARTVLHEVDLMRAALTALSDERHAELEVAASLTIAEFILPRWLGELRSRSVVVRPRLHVVNSEKVAELVRSRTVDVGFIESAAVPRDLAHRLVGSDQLAVVVEPRHPWARRSTPVPREALRNEAWVLRETGSGTRSTFERALRFEPQLAMEADSTTALIGAARAGVGPAVVSRRAVASELETGRLVEVPTDLDLWRPLTAIWLMERRLPDSVDALLRIARAGTTRRQTT</sequence>
<evidence type="ECO:0000256" key="3">
    <source>
        <dbReference type="ARBA" id="ARBA00023125"/>
    </source>
</evidence>
<evidence type="ECO:0000256" key="4">
    <source>
        <dbReference type="ARBA" id="ARBA00023163"/>
    </source>
</evidence>
<evidence type="ECO:0000313" key="7">
    <source>
        <dbReference type="Proteomes" id="UP000550354"/>
    </source>
</evidence>
<proteinExistence type="inferred from homology"/>
<dbReference type="SUPFAM" id="SSF46785">
    <property type="entry name" value="Winged helix' DNA-binding domain"/>
    <property type="match status" value="1"/>
</dbReference>
<dbReference type="PROSITE" id="PS50931">
    <property type="entry name" value="HTH_LYSR"/>
    <property type="match status" value="1"/>
</dbReference>
<dbReference type="InterPro" id="IPR000847">
    <property type="entry name" value="LysR_HTH_N"/>
</dbReference>
<dbReference type="Gene3D" id="1.10.10.10">
    <property type="entry name" value="Winged helix-like DNA-binding domain superfamily/Winged helix DNA-binding domain"/>
    <property type="match status" value="1"/>
</dbReference>
<dbReference type="Pfam" id="PF03466">
    <property type="entry name" value="LysR_substrate"/>
    <property type="match status" value="1"/>
</dbReference>
<protein>
    <submittedName>
        <fullName evidence="6">LysR family transcriptional regulator</fullName>
    </submittedName>
</protein>
<dbReference type="RefSeq" id="WP_181756430.1">
    <property type="nucleotide sequence ID" value="NZ_JACEOG010000002.1"/>
</dbReference>
<keyword evidence="2" id="KW-0805">Transcription regulation</keyword>
<dbReference type="Proteomes" id="UP000550354">
    <property type="component" value="Unassembled WGS sequence"/>
</dbReference>
<organism evidence="6 7">
    <name type="scientific">Aeromicrobium phoceense</name>
    <dbReference type="NCBI Taxonomy" id="2754045"/>
    <lineage>
        <taxon>Bacteria</taxon>
        <taxon>Bacillati</taxon>
        <taxon>Actinomycetota</taxon>
        <taxon>Actinomycetes</taxon>
        <taxon>Propionibacteriales</taxon>
        <taxon>Nocardioidaceae</taxon>
        <taxon>Aeromicrobium</taxon>
    </lineage>
</organism>
<feature type="domain" description="HTH lysR-type" evidence="5">
    <location>
        <begin position="7"/>
        <end position="62"/>
    </location>
</feature>
<dbReference type="PANTHER" id="PTHR30126:SF39">
    <property type="entry name" value="HTH-TYPE TRANSCRIPTIONAL REGULATOR CYSL"/>
    <property type="match status" value="1"/>
</dbReference>
<comment type="caution">
    <text evidence="6">The sequence shown here is derived from an EMBL/GenBank/DDBJ whole genome shotgun (WGS) entry which is preliminary data.</text>
</comment>
<dbReference type="AlphaFoldDB" id="A0A838XRB6"/>
<evidence type="ECO:0000313" key="6">
    <source>
        <dbReference type="EMBL" id="MBA4609574.1"/>
    </source>
</evidence>